<evidence type="ECO:0000256" key="1">
    <source>
        <dbReference type="ARBA" id="ARBA00022741"/>
    </source>
</evidence>
<dbReference type="SMART" id="SM00448">
    <property type="entry name" value="REC"/>
    <property type="match status" value="1"/>
</dbReference>
<keyword evidence="4" id="KW-0238">DNA-binding</keyword>
<dbReference type="PROSITE" id="PS50045">
    <property type="entry name" value="SIGMA54_INTERACT_4"/>
    <property type="match status" value="1"/>
</dbReference>
<dbReference type="Pfam" id="PF02954">
    <property type="entry name" value="HTH_8"/>
    <property type="match status" value="1"/>
</dbReference>
<dbReference type="PROSITE" id="PS50110">
    <property type="entry name" value="RESPONSE_REGULATORY"/>
    <property type="match status" value="1"/>
</dbReference>
<dbReference type="CDD" id="cd00009">
    <property type="entry name" value="AAA"/>
    <property type="match status" value="1"/>
</dbReference>
<dbReference type="GO" id="GO:0043565">
    <property type="term" value="F:sequence-specific DNA binding"/>
    <property type="evidence" value="ECO:0007669"/>
    <property type="project" value="InterPro"/>
</dbReference>
<dbReference type="InterPro" id="IPR002078">
    <property type="entry name" value="Sigma_54_int"/>
</dbReference>
<evidence type="ECO:0000259" key="7">
    <source>
        <dbReference type="PROSITE" id="PS50045"/>
    </source>
</evidence>
<dbReference type="Pfam" id="PF00072">
    <property type="entry name" value="Response_reg"/>
    <property type="match status" value="1"/>
</dbReference>
<dbReference type="PRINTS" id="PR01590">
    <property type="entry name" value="HTHFIS"/>
</dbReference>
<evidence type="ECO:0000256" key="4">
    <source>
        <dbReference type="ARBA" id="ARBA00023125"/>
    </source>
</evidence>
<dbReference type="GO" id="GO:0005524">
    <property type="term" value="F:ATP binding"/>
    <property type="evidence" value="ECO:0007669"/>
    <property type="project" value="UniProtKB-KW"/>
</dbReference>
<accession>F8QRC8</accession>
<sequence length="450" mass="50014">MQMSKSLLLVEDDPIMGESLQQRFELEGYQVVWCRRLAEAAGRIAEPWSVVISDVRLPDGLATDWFAGLPPASRSIPWFFLTGYGSVNDAVAAIRAGAREYLTKPFEIERLVEQVHGCTSASRPETDEAVLGVSQSMRRIEEMIRKVAGQKSSVLLTGESGVGKEVAAQFIHSLDPSKAKGDFVAVNCAAVPENMMEAEFFGYEKGAFTGAQRAHRGFMERAHGGTLFLDEVGDLPHHMQAKLLRALQEHCFFRLGSERTTVSDFRVIAATNRDLYADMLAGSFREDLFYRLAVINLRLPPLRERPEDIRWLAERMLGQLTAEHGRVLAVSEPFMRDLMGRTWKGNARQLRAYLEQAVVLSDKGVIDLPLDAESPATRNPSHGAEDEAGGFVPLQAVVEEAERRHIQRALQRADGSVSGSAELLGISRKTLWEKMKRFKVVGMDTPKVSS</sequence>
<dbReference type="SMART" id="SM00382">
    <property type="entry name" value="AAA"/>
    <property type="match status" value="1"/>
</dbReference>
<dbReference type="AlphaFoldDB" id="F8QRC8"/>
<evidence type="ECO:0000256" key="6">
    <source>
        <dbReference type="PROSITE-ProRule" id="PRU00169"/>
    </source>
</evidence>
<dbReference type="InterPro" id="IPR001789">
    <property type="entry name" value="Sig_transdc_resp-reg_receiver"/>
</dbReference>
<dbReference type="Gene3D" id="1.10.8.60">
    <property type="match status" value="1"/>
</dbReference>
<dbReference type="InterPro" id="IPR009057">
    <property type="entry name" value="Homeodomain-like_sf"/>
</dbReference>
<reference evidence="9" key="1">
    <citation type="submission" date="2010-02" db="EMBL/GenBank/DDBJ databases">
        <title>Isolation and Identification of Arsenite Oxidase Gene and Regulation Sequence in Arsenite-Oxidizing Bacterium Acidovorax sp. GW2.</title>
        <authorList>
            <person name="Zhao K."/>
            <person name="Huang Y."/>
            <person name="Wang Q."/>
            <person name="Wang G."/>
        </authorList>
    </citation>
    <scope>NUCLEOTIDE SEQUENCE</scope>
    <source>
        <strain evidence="9">GW2</strain>
    </source>
</reference>
<protein>
    <submittedName>
        <fullName evidence="9">Two component sigma54 specific Fis family transcriptional regulator</fullName>
    </submittedName>
</protein>
<feature type="modified residue" description="4-aspartylphosphate" evidence="6">
    <location>
        <position position="54"/>
    </location>
</feature>
<dbReference type="GO" id="GO:0000160">
    <property type="term" value="P:phosphorelay signal transduction system"/>
    <property type="evidence" value="ECO:0007669"/>
    <property type="project" value="InterPro"/>
</dbReference>
<dbReference type="GO" id="GO:0006355">
    <property type="term" value="P:regulation of DNA-templated transcription"/>
    <property type="evidence" value="ECO:0007669"/>
    <property type="project" value="InterPro"/>
</dbReference>
<keyword evidence="1" id="KW-0547">Nucleotide-binding</keyword>
<dbReference type="SUPFAM" id="SSF46689">
    <property type="entry name" value="Homeodomain-like"/>
    <property type="match status" value="1"/>
</dbReference>
<keyword evidence="3" id="KW-0805">Transcription regulation</keyword>
<keyword evidence="5" id="KW-0804">Transcription</keyword>
<name>F8QRC8_9BURK</name>
<dbReference type="Gene3D" id="3.40.50.300">
    <property type="entry name" value="P-loop containing nucleotide triphosphate hydrolases"/>
    <property type="match status" value="1"/>
</dbReference>
<evidence type="ECO:0000256" key="2">
    <source>
        <dbReference type="ARBA" id="ARBA00022840"/>
    </source>
</evidence>
<dbReference type="InterPro" id="IPR025943">
    <property type="entry name" value="Sigma_54_int_dom_ATP-bd_2"/>
</dbReference>
<dbReference type="Gene3D" id="1.10.10.60">
    <property type="entry name" value="Homeodomain-like"/>
    <property type="match status" value="1"/>
</dbReference>
<feature type="domain" description="Sigma-54 factor interaction" evidence="7">
    <location>
        <begin position="130"/>
        <end position="359"/>
    </location>
</feature>
<organism evidence="9">
    <name type="scientific">Acidovorax sp. GW2</name>
    <dbReference type="NCBI Taxonomy" id="446363"/>
    <lineage>
        <taxon>Bacteria</taxon>
        <taxon>Pseudomonadati</taxon>
        <taxon>Pseudomonadota</taxon>
        <taxon>Betaproteobacteria</taxon>
        <taxon>Burkholderiales</taxon>
        <taxon>Comamonadaceae</taxon>
        <taxon>Acidovorax</taxon>
    </lineage>
</organism>
<dbReference type="PROSITE" id="PS00676">
    <property type="entry name" value="SIGMA54_INTERACT_2"/>
    <property type="match status" value="1"/>
</dbReference>
<keyword evidence="6" id="KW-0597">Phosphoprotein</keyword>
<dbReference type="Pfam" id="PF25601">
    <property type="entry name" value="AAA_lid_14"/>
    <property type="match status" value="1"/>
</dbReference>
<evidence type="ECO:0000256" key="5">
    <source>
        <dbReference type="ARBA" id="ARBA00023163"/>
    </source>
</evidence>
<dbReference type="InterPro" id="IPR027417">
    <property type="entry name" value="P-loop_NTPase"/>
</dbReference>
<dbReference type="InterPro" id="IPR003593">
    <property type="entry name" value="AAA+_ATPase"/>
</dbReference>
<evidence type="ECO:0000259" key="8">
    <source>
        <dbReference type="PROSITE" id="PS50110"/>
    </source>
</evidence>
<dbReference type="EMBL" id="GU937734">
    <property type="protein sequence ID" value="ADO32940.1"/>
    <property type="molecule type" value="Genomic_DNA"/>
</dbReference>
<dbReference type="SUPFAM" id="SSF52172">
    <property type="entry name" value="CheY-like"/>
    <property type="match status" value="1"/>
</dbReference>
<dbReference type="SUPFAM" id="SSF52540">
    <property type="entry name" value="P-loop containing nucleoside triphosphate hydrolases"/>
    <property type="match status" value="1"/>
</dbReference>
<dbReference type="Gene3D" id="3.40.50.2300">
    <property type="match status" value="1"/>
</dbReference>
<keyword evidence="2" id="KW-0067">ATP-binding</keyword>
<dbReference type="InterPro" id="IPR002197">
    <property type="entry name" value="HTH_Fis"/>
</dbReference>
<feature type="domain" description="Response regulatory" evidence="8">
    <location>
        <begin position="6"/>
        <end position="119"/>
    </location>
</feature>
<dbReference type="Pfam" id="PF00158">
    <property type="entry name" value="Sigma54_activat"/>
    <property type="match status" value="1"/>
</dbReference>
<evidence type="ECO:0000313" key="9">
    <source>
        <dbReference type="EMBL" id="ADO32940.1"/>
    </source>
</evidence>
<dbReference type="PANTHER" id="PTHR32071">
    <property type="entry name" value="TRANSCRIPTIONAL REGULATORY PROTEIN"/>
    <property type="match status" value="1"/>
</dbReference>
<proteinExistence type="predicted"/>
<gene>
    <name evidence="9" type="primary">aoxR</name>
</gene>
<dbReference type="FunFam" id="3.40.50.300:FF:000006">
    <property type="entry name" value="DNA-binding transcriptional regulator NtrC"/>
    <property type="match status" value="1"/>
</dbReference>
<evidence type="ECO:0000256" key="3">
    <source>
        <dbReference type="ARBA" id="ARBA00023015"/>
    </source>
</evidence>
<dbReference type="InterPro" id="IPR058031">
    <property type="entry name" value="AAA_lid_NorR"/>
</dbReference>
<dbReference type="InterPro" id="IPR011006">
    <property type="entry name" value="CheY-like_superfamily"/>
</dbReference>
<dbReference type="PANTHER" id="PTHR32071:SF117">
    <property type="entry name" value="PTS-DEPENDENT DIHYDROXYACETONE KINASE OPERON REGULATORY PROTEIN-RELATED"/>
    <property type="match status" value="1"/>
</dbReference>